<dbReference type="NCBIfam" id="TIGR02262">
    <property type="entry name" value="benz_CoA_lig"/>
    <property type="match status" value="1"/>
</dbReference>
<proteinExistence type="predicted"/>
<evidence type="ECO:0000313" key="4">
    <source>
        <dbReference type="EMBL" id="MFC3676825.1"/>
    </source>
</evidence>
<dbReference type="RefSeq" id="WP_379728031.1">
    <property type="nucleotide sequence ID" value="NZ_JBHRYJ010000003.1"/>
</dbReference>
<dbReference type="Proteomes" id="UP001595711">
    <property type="component" value="Unassembled WGS sequence"/>
</dbReference>
<dbReference type="Gene3D" id="2.30.38.10">
    <property type="entry name" value="Luciferase, Domain 3"/>
    <property type="match status" value="1"/>
</dbReference>
<protein>
    <submittedName>
        <fullName evidence="4">Benzoate-CoA ligase family protein</fullName>
    </submittedName>
</protein>
<feature type="domain" description="AMP-dependent synthetase/ligase" evidence="2">
    <location>
        <begin position="22"/>
        <end position="380"/>
    </location>
</feature>
<sequence length="518" mass="56649">MPRFLELPRRYNAASHFVDRHIAEGRGDKIAVIDDRGRYSYAALAARVNQAGNLLKGMGVQPEQRVLLALLDGIDFPAMFFGAMKIGAVPVPVNTLLTTKDYDFLLRDSRAAVLAVSGALMEKFRPIISEQPFLKQVLISGQVPATVTPLADLLAQQSDQLETAPTTPDDIGFWLYSSGSTGSPKGAMHLQGDMIHTAVLYGEEVLGIREDDVVFSAAKLFFAYGMGNAMTFPLHVGATAVLMAERPTPAAVMKRLKDHQCSIFYGVPTLYAGILADKGITKDSGSGRLRRCVSAGEALPEEIGKRWQQLFGVDILDGIGSTEMLHIFLSNRPGNVRYGTTGEAVPGYDLRIVDEHGNPVEQGGIGELLVSGPSSAIAYWNNRAKSLAAFHGPWTRTGDKYLQTRDGYYIYAGRSDDMLKVSGIWVSPFEVESALSAHPKVLEAAVVAHTDTDDLIKPKAYIVLKDGIGADEALSEELKTFVKERLAPYKYPRWIEFVDELPKTATGKIQRFKLRDLA</sequence>
<dbReference type="SUPFAM" id="SSF56801">
    <property type="entry name" value="Acetyl-CoA synthetase-like"/>
    <property type="match status" value="1"/>
</dbReference>
<keyword evidence="5" id="KW-1185">Reference proteome</keyword>
<name>A0ABV7VI17_9PROT</name>
<dbReference type="Gene3D" id="3.40.50.980">
    <property type="match status" value="1"/>
</dbReference>
<comment type="caution">
    <text evidence="4">The sequence shown here is derived from an EMBL/GenBank/DDBJ whole genome shotgun (WGS) entry which is preliminary data.</text>
</comment>
<dbReference type="GO" id="GO:0016874">
    <property type="term" value="F:ligase activity"/>
    <property type="evidence" value="ECO:0007669"/>
    <property type="project" value="UniProtKB-KW"/>
</dbReference>
<dbReference type="InterPro" id="IPR025110">
    <property type="entry name" value="AMP-bd_C"/>
</dbReference>
<evidence type="ECO:0000259" key="3">
    <source>
        <dbReference type="Pfam" id="PF13193"/>
    </source>
</evidence>
<dbReference type="Gene3D" id="3.30.300.30">
    <property type="match status" value="1"/>
</dbReference>
<gene>
    <name evidence="4" type="ORF">ACFOOQ_14805</name>
</gene>
<dbReference type="PANTHER" id="PTHR43352:SF1">
    <property type="entry name" value="ANTHRANILATE--COA LIGASE"/>
    <property type="match status" value="1"/>
</dbReference>
<dbReference type="InterPro" id="IPR000873">
    <property type="entry name" value="AMP-dep_synth/lig_dom"/>
</dbReference>
<evidence type="ECO:0000259" key="2">
    <source>
        <dbReference type="Pfam" id="PF00501"/>
    </source>
</evidence>
<reference evidence="5" key="1">
    <citation type="journal article" date="2019" name="Int. J. Syst. Evol. Microbiol.">
        <title>The Global Catalogue of Microorganisms (GCM) 10K type strain sequencing project: providing services to taxonomists for standard genome sequencing and annotation.</title>
        <authorList>
            <consortium name="The Broad Institute Genomics Platform"/>
            <consortium name="The Broad Institute Genome Sequencing Center for Infectious Disease"/>
            <person name="Wu L."/>
            <person name="Ma J."/>
        </authorList>
    </citation>
    <scope>NUCLEOTIDE SEQUENCE [LARGE SCALE GENOMIC DNA]</scope>
    <source>
        <strain evidence="5">KCTC 42182</strain>
    </source>
</reference>
<evidence type="ECO:0000313" key="5">
    <source>
        <dbReference type="Proteomes" id="UP001595711"/>
    </source>
</evidence>
<dbReference type="Pfam" id="PF13193">
    <property type="entry name" value="AMP-binding_C"/>
    <property type="match status" value="1"/>
</dbReference>
<dbReference type="PANTHER" id="PTHR43352">
    <property type="entry name" value="ACETYL-COA SYNTHETASE"/>
    <property type="match status" value="1"/>
</dbReference>
<feature type="domain" description="AMP-binding enzyme C-terminal" evidence="3">
    <location>
        <begin position="430"/>
        <end position="508"/>
    </location>
</feature>
<dbReference type="InterPro" id="IPR011957">
    <property type="entry name" value="Benz_CoA_lig"/>
</dbReference>
<accession>A0ABV7VI17</accession>
<dbReference type="InterPro" id="IPR045851">
    <property type="entry name" value="AMP-bd_C_sf"/>
</dbReference>
<evidence type="ECO:0000256" key="1">
    <source>
        <dbReference type="ARBA" id="ARBA00022598"/>
    </source>
</evidence>
<keyword evidence="1 4" id="KW-0436">Ligase</keyword>
<organism evidence="4 5">
    <name type="scientific">Ferrovibrio xuzhouensis</name>
    <dbReference type="NCBI Taxonomy" id="1576914"/>
    <lineage>
        <taxon>Bacteria</taxon>
        <taxon>Pseudomonadati</taxon>
        <taxon>Pseudomonadota</taxon>
        <taxon>Alphaproteobacteria</taxon>
        <taxon>Rhodospirillales</taxon>
        <taxon>Rhodospirillaceae</taxon>
        <taxon>Ferrovibrio</taxon>
    </lineage>
</organism>
<dbReference type="Gene3D" id="3.40.50.12820">
    <property type="match status" value="1"/>
</dbReference>
<dbReference type="CDD" id="cd05959">
    <property type="entry name" value="BCL_4HBCL"/>
    <property type="match status" value="1"/>
</dbReference>
<dbReference type="EMBL" id="JBHRYJ010000003">
    <property type="protein sequence ID" value="MFC3676825.1"/>
    <property type="molecule type" value="Genomic_DNA"/>
</dbReference>
<dbReference type="Pfam" id="PF00501">
    <property type="entry name" value="AMP-binding"/>
    <property type="match status" value="1"/>
</dbReference>